<reference evidence="6 7" key="1">
    <citation type="submission" date="2018-09" db="EMBL/GenBank/DDBJ databases">
        <title>A high-quality reference genome of wild soybean provides a powerful tool to mine soybean genomes.</title>
        <authorList>
            <person name="Xie M."/>
            <person name="Chung C.Y.L."/>
            <person name="Li M.-W."/>
            <person name="Wong F.-L."/>
            <person name="Chan T.-F."/>
            <person name="Lam H.-M."/>
        </authorList>
    </citation>
    <scope>NUCLEOTIDE SEQUENCE [LARGE SCALE GENOMIC DNA]</scope>
    <source>
        <strain evidence="7">cv. W05</strain>
        <tissue evidence="6">Hypocotyl of etiolated seedlings</tissue>
    </source>
</reference>
<dbReference type="PANTHER" id="PTHR43281:SF33">
    <property type="entry name" value="GERANYLGERANYL PYROPHOSPHATE SYNTHASE 7, CHLOROPLASTIC"/>
    <property type="match status" value="1"/>
</dbReference>
<dbReference type="Pfam" id="PF00348">
    <property type="entry name" value="polyprenyl_synt"/>
    <property type="match status" value="2"/>
</dbReference>
<evidence type="ECO:0000256" key="4">
    <source>
        <dbReference type="ARBA" id="ARBA00022842"/>
    </source>
</evidence>
<dbReference type="Gene3D" id="1.10.600.10">
    <property type="entry name" value="Farnesyl Diphosphate Synthase"/>
    <property type="match status" value="2"/>
</dbReference>
<dbReference type="Proteomes" id="UP000289340">
    <property type="component" value="Chromosome 1"/>
</dbReference>
<evidence type="ECO:0000313" key="7">
    <source>
        <dbReference type="Proteomes" id="UP000289340"/>
    </source>
</evidence>
<sequence length="318" mass="34890">MATSHIYAKETKTKEYTVTTEEIELEDALNFDFKARMLAKAHTVDAAITLKDPHKIHQAMRYSLLAGGKRVHPLLCIAACELLDGTEATALPAACAVEMIHTMSLIHDDLHCMDNDDLRRGKPTNHKVFGEDVAASTKGVSPSRVVRAIGGTLLEVAAVLGVLVGSGTDEEAERLRRFARCIGLLYYQVVDDIIDVTKSSEELGKTAGKDLVAHKVTYPKLLGIHKSKEFAGKLMQDAKEQLCGFDPQRRAPLFALTNYIAQSPEATLLIPLLALAIRAYVDTKPLVPLAILATWSACRKSNWRYELERGCLAIQGPN</sequence>
<dbReference type="InterPro" id="IPR033749">
    <property type="entry name" value="Polyprenyl_synt_CS"/>
</dbReference>
<proteinExistence type="inferred from homology"/>
<gene>
    <name evidence="6" type="ORF">D0Y65_001877</name>
</gene>
<dbReference type="PROSITE" id="PS00723">
    <property type="entry name" value="POLYPRENYL_SYNTHASE_1"/>
    <property type="match status" value="1"/>
</dbReference>
<dbReference type="AlphaFoldDB" id="A0A445M4M5"/>
<keyword evidence="4" id="KW-0460">Magnesium</keyword>
<dbReference type="InterPro" id="IPR008949">
    <property type="entry name" value="Isoprenoid_synthase_dom_sf"/>
</dbReference>
<keyword evidence="3" id="KW-0479">Metal-binding</keyword>
<keyword evidence="7" id="KW-1185">Reference proteome</keyword>
<dbReference type="GO" id="GO:0004311">
    <property type="term" value="F:geranylgeranyl diphosphate synthase activity"/>
    <property type="evidence" value="ECO:0007669"/>
    <property type="project" value="TreeGrafter"/>
</dbReference>
<evidence type="ECO:0000256" key="1">
    <source>
        <dbReference type="ARBA" id="ARBA00001946"/>
    </source>
</evidence>
<dbReference type="SUPFAM" id="SSF48576">
    <property type="entry name" value="Terpenoid synthases"/>
    <property type="match status" value="1"/>
</dbReference>
<keyword evidence="5" id="KW-0808">Transferase</keyword>
<dbReference type="EMBL" id="QZWG01000001">
    <property type="protein sequence ID" value="RZC30520.1"/>
    <property type="molecule type" value="Genomic_DNA"/>
</dbReference>
<dbReference type="InterPro" id="IPR000092">
    <property type="entry name" value="Polyprenyl_synt"/>
</dbReference>
<comment type="caution">
    <text evidence="6">The sequence shown here is derived from an EMBL/GenBank/DDBJ whole genome shotgun (WGS) entry which is preliminary data.</text>
</comment>
<comment type="similarity">
    <text evidence="2 5">Belongs to the FPP/GGPP synthase family.</text>
</comment>
<evidence type="ECO:0000256" key="2">
    <source>
        <dbReference type="ARBA" id="ARBA00006706"/>
    </source>
</evidence>
<comment type="cofactor">
    <cofactor evidence="1">
        <name>Mg(2+)</name>
        <dbReference type="ChEBI" id="CHEBI:18420"/>
    </cofactor>
</comment>
<dbReference type="PANTHER" id="PTHR43281">
    <property type="entry name" value="FARNESYL DIPHOSPHATE SYNTHASE"/>
    <property type="match status" value="1"/>
</dbReference>
<dbReference type="GO" id="GO:0005737">
    <property type="term" value="C:cytoplasm"/>
    <property type="evidence" value="ECO:0007669"/>
    <property type="project" value="UniProtKB-ARBA"/>
</dbReference>
<dbReference type="CDD" id="cd00685">
    <property type="entry name" value="Trans_IPPS_HT"/>
    <property type="match status" value="1"/>
</dbReference>
<accession>A0A445M4M5</accession>
<evidence type="ECO:0000313" key="6">
    <source>
        <dbReference type="EMBL" id="RZC30520.1"/>
    </source>
</evidence>
<dbReference type="GO" id="GO:0046872">
    <property type="term" value="F:metal ion binding"/>
    <property type="evidence" value="ECO:0007669"/>
    <property type="project" value="UniProtKB-KW"/>
</dbReference>
<evidence type="ECO:0000256" key="5">
    <source>
        <dbReference type="RuleBase" id="RU004466"/>
    </source>
</evidence>
<organism evidence="6 7">
    <name type="scientific">Glycine soja</name>
    <name type="common">Wild soybean</name>
    <dbReference type="NCBI Taxonomy" id="3848"/>
    <lineage>
        <taxon>Eukaryota</taxon>
        <taxon>Viridiplantae</taxon>
        <taxon>Streptophyta</taxon>
        <taxon>Embryophyta</taxon>
        <taxon>Tracheophyta</taxon>
        <taxon>Spermatophyta</taxon>
        <taxon>Magnoliopsida</taxon>
        <taxon>eudicotyledons</taxon>
        <taxon>Gunneridae</taxon>
        <taxon>Pentapetalae</taxon>
        <taxon>rosids</taxon>
        <taxon>fabids</taxon>
        <taxon>Fabales</taxon>
        <taxon>Fabaceae</taxon>
        <taxon>Papilionoideae</taxon>
        <taxon>50 kb inversion clade</taxon>
        <taxon>NPAAA clade</taxon>
        <taxon>indigoferoid/millettioid clade</taxon>
        <taxon>Phaseoleae</taxon>
        <taxon>Glycine</taxon>
        <taxon>Glycine subgen. Soja</taxon>
    </lineage>
</organism>
<evidence type="ECO:0000256" key="3">
    <source>
        <dbReference type="ARBA" id="ARBA00022723"/>
    </source>
</evidence>
<protein>
    <submittedName>
        <fullName evidence="6">Geranylgeranyl pyrophosphate synthase 7, chloroplastic</fullName>
    </submittedName>
</protein>
<name>A0A445M4M5_GLYSO</name>
<dbReference type="GO" id="GO:0008299">
    <property type="term" value="P:isoprenoid biosynthetic process"/>
    <property type="evidence" value="ECO:0007669"/>
    <property type="project" value="InterPro"/>
</dbReference>